<dbReference type="OrthoDB" id="9802739at2"/>
<dbReference type="GO" id="GO:0006006">
    <property type="term" value="P:glucose metabolic process"/>
    <property type="evidence" value="ECO:0007669"/>
    <property type="project" value="UniProtKB-KW"/>
</dbReference>
<keyword evidence="11" id="KW-1185">Reference proteome</keyword>
<dbReference type="AlphaFoldDB" id="A0A1N6UGX5"/>
<evidence type="ECO:0000256" key="3">
    <source>
        <dbReference type="ARBA" id="ARBA00022526"/>
    </source>
</evidence>
<feature type="binding site" evidence="7">
    <location>
        <position position="359"/>
    </location>
    <ligand>
        <name>substrate</name>
    </ligand>
</feature>
<dbReference type="PANTHER" id="PTHR23429:SF0">
    <property type="entry name" value="GLUCOSE-6-PHOSPHATE 1-DEHYDROGENASE"/>
    <property type="match status" value="1"/>
</dbReference>
<sequence length="509" mass="59679">MNKTADRLYRSPEDKNIEDNFQFILFGGTGDLAHNKIIPAFYNLAAKDILPDHYTIIATGRRYDNKNEYLNNLYSSIENKKEKIDNRTWQSLTDHIEYFQLSFKENNDFERLRKRLLQKSKEDKISNRIFYLATAPKFFAEIAKKLKEFNLLNAGFEHSDSRLVIEKPFGHDFESAKKLNNTLNDIFSEKNIFRIDHYLGKEMIQNIMVIRLSNPIFRALWNREHIDNIQIYLNESEGVKDRGKYYDDTGVIKDMFQNHILQVLSLIAMEEPANLSAQEISDKKVEVFKELADNDLSDIDKHIVRGQYDSNTVNGEKIKAYRQEKQINSESQTATFMALKLFLNNDRWRNVPIYLKSGKRLNKKEAAIAVEFKDNFHSSYLQNQKLDSNLLLIKIQPEEGVSLRFNTRKPASNNKIIPVKMEFCQSCQQFFNSPENYEGLIYDMIEGDKTLFTSWEEVSYSWKFIDKIQQKCEEENIELHNYPALSEGPEAADRLLEADGRKWLDKELS</sequence>
<dbReference type="NCBIfam" id="TIGR00871">
    <property type="entry name" value="zwf"/>
    <property type="match status" value="1"/>
</dbReference>
<keyword evidence="4 7" id="KW-0521">NADP</keyword>
<feature type="binding site" evidence="7">
    <location>
        <position position="235"/>
    </location>
    <ligand>
        <name>substrate</name>
    </ligand>
</feature>
<dbReference type="InterPro" id="IPR019796">
    <property type="entry name" value="G6P_DH_AS"/>
</dbReference>
<evidence type="ECO:0000256" key="1">
    <source>
        <dbReference type="ARBA" id="ARBA00004937"/>
    </source>
</evidence>
<organism evidence="10 11">
    <name type="scientific">Halanaerobium kushneri</name>
    <dbReference type="NCBI Taxonomy" id="56779"/>
    <lineage>
        <taxon>Bacteria</taxon>
        <taxon>Bacillati</taxon>
        <taxon>Bacillota</taxon>
        <taxon>Clostridia</taxon>
        <taxon>Halanaerobiales</taxon>
        <taxon>Halanaerobiaceae</taxon>
        <taxon>Halanaerobium</taxon>
    </lineage>
</organism>
<keyword evidence="6 7" id="KW-0119">Carbohydrate metabolism</keyword>
<dbReference type="GO" id="GO:0050661">
    <property type="term" value="F:NADP binding"/>
    <property type="evidence" value="ECO:0007669"/>
    <property type="project" value="UniProtKB-UniRule"/>
</dbReference>
<feature type="binding site" evidence="7">
    <location>
        <position position="167"/>
    </location>
    <ligand>
        <name>NADP(+)</name>
        <dbReference type="ChEBI" id="CHEBI:58349"/>
    </ligand>
</feature>
<reference evidence="11" key="1">
    <citation type="submission" date="2017-01" db="EMBL/GenBank/DDBJ databases">
        <authorList>
            <person name="Varghese N."/>
            <person name="Submissions S."/>
        </authorList>
    </citation>
    <scope>NUCLEOTIDE SEQUENCE [LARGE SCALE GENOMIC DNA]</scope>
    <source>
        <strain evidence="11">ATCC 700103</strain>
    </source>
</reference>
<evidence type="ECO:0000259" key="9">
    <source>
        <dbReference type="Pfam" id="PF02781"/>
    </source>
</evidence>
<dbReference type="Gene3D" id="3.40.50.720">
    <property type="entry name" value="NAD(P)-binding Rossmann-like Domain"/>
    <property type="match status" value="1"/>
</dbReference>
<keyword evidence="5 7" id="KW-0560">Oxidoreductase</keyword>
<dbReference type="Pfam" id="PF00479">
    <property type="entry name" value="G6PD_N"/>
    <property type="match status" value="1"/>
</dbReference>
<dbReference type="SUPFAM" id="SSF55347">
    <property type="entry name" value="Glyceraldehyde-3-phosphate dehydrogenase-like, C-terminal domain"/>
    <property type="match status" value="1"/>
</dbReference>
<proteinExistence type="inferred from homology"/>
<dbReference type="EC" id="1.1.1.49" evidence="7"/>
<gene>
    <name evidence="7" type="primary">zwf</name>
    <name evidence="10" type="ORF">SAMN05421834_106147</name>
</gene>
<keyword evidence="3 7" id="KW-0313">Glucose metabolism</keyword>
<dbReference type="SUPFAM" id="SSF51735">
    <property type="entry name" value="NAD(P)-binding Rossmann-fold domains"/>
    <property type="match status" value="1"/>
</dbReference>
<feature type="binding site" evidence="7">
    <location>
        <position position="61"/>
    </location>
    <ligand>
        <name>NADP(+)</name>
        <dbReference type="ChEBI" id="CHEBI:58349"/>
    </ligand>
</feature>
<dbReference type="RefSeq" id="WP_084566110.1">
    <property type="nucleotide sequence ID" value="NZ_FTNC01000006.1"/>
</dbReference>
<evidence type="ECO:0000256" key="5">
    <source>
        <dbReference type="ARBA" id="ARBA00023002"/>
    </source>
</evidence>
<dbReference type="Gene3D" id="3.30.360.10">
    <property type="entry name" value="Dihydrodipicolinate Reductase, domain 2"/>
    <property type="match status" value="1"/>
</dbReference>
<evidence type="ECO:0000256" key="7">
    <source>
        <dbReference type="HAMAP-Rule" id="MF_00966"/>
    </source>
</evidence>
<comment type="similarity">
    <text evidence="2 7">Belongs to the glucose-6-phosphate dehydrogenase family.</text>
</comment>
<comment type="caution">
    <text evidence="7">Lacks conserved residue(s) required for the propagation of feature annotation.</text>
</comment>
<dbReference type="Pfam" id="PF02781">
    <property type="entry name" value="G6PD_C"/>
    <property type="match status" value="1"/>
</dbReference>
<dbReference type="STRING" id="56779.SAMN05421834_106147"/>
<dbReference type="Proteomes" id="UP000185669">
    <property type="component" value="Unassembled WGS sequence"/>
</dbReference>
<dbReference type="GO" id="GO:0009051">
    <property type="term" value="P:pentose-phosphate shunt, oxidative branch"/>
    <property type="evidence" value="ECO:0007669"/>
    <property type="project" value="TreeGrafter"/>
</dbReference>
<feature type="binding site" evidence="7">
    <location>
        <position position="197"/>
    </location>
    <ligand>
        <name>substrate</name>
    </ligand>
</feature>
<dbReference type="InterPro" id="IPR036291">
    <property type="entry name" value="NAD(P)-bd_dom_sf"/>
</dbReference>
<feature type="domain" description="Glucose-6-phosphate dehydrogenase NAD-binding" evidence="8">
    <location>
        <begin position="24"/>
        <end position="206"/>
    </location>
</feature>
<comment type="catalytic activity">
    <reaction evidence="7">
        <text>D-glucose 6-phosphate + NADP(+) = 6-phospho-D-glucono-1,5-lactone + NADPH + H(+)</text>
        <dbReference type="Rhea" id="RHEA:15841"/>
        <dbReference type="ChEBI" id="CHEBI:15378"/>
        <dbReference type="ChEBI" id="CHEBI:57783"/>
        <dbReference type="ChEBI" id="CHEBI:57955"/>
        <dbReference type="ChEBI" id="CHEBI:58349"/>
        <dbReference type="ChEBI" id="CHEBI:61548"/>
        <dbReference type="EC" id="1.1.1.49"/>
    </reaction>
</comment>
<evidence type="ECO:0000256" key="6">
    <source>
        <dbReference type="ARBA" id="ARBA00023277"/>
    </source>
</evidence>
<evidence type="ECO:0000256" key="2">
    <source>
        <dbReference type="ARBA" id="ARBA00009975"/>
    </source>
</evidence>
<feature type="active site" description="Proton acceptor" evidence="7">
    <location>
        <position position="259"/>
    </location>
</feature>
<dbReference type="InterPro" id="IPR001282">
    <property type="entry name" value="G6P_DH"/>
</dbReference>
<evidence type="ECO:0000259" key="8">
    <source>
        <dbReference type="Pfam" id="PF00479"/>
    </source>
</evidence>
<name>A0A1N6UGX5_9FIRM</name>
<protein>
    <recommendedName>
        <fullName evidence="7">Glucose-6-phosphate 1-dehydrogenase</fullName>
        <shortName evidence="7">G6PD</shortName>
        <ecNumber evidence="7">1.1.1.49</ecNumber>
    </recommendedName>
</protein>
<dbReference type="InterPro" id="IPR022674">
    <property type="entry name" value="G6P_DH_NAD-bd"/>
</dbReference>
<feature type="binding site" evidence="7">
    <location>
        <position position="201"/>
    </location>
    <ligand>
        <name>substrate</name>
    </ligand>
</feature>
<evidence type="ECO:0000313" key="10">
    <source>
        <dbReference type="EMBL" id="SIQ64938.1"/>
    </source>
</evidence>
<comment type="pathway">
    <text evidence="1 7">Carbohydrate degradation; pentose phosphate pathway; D-ribulose 5-phosphate from D-glucose 6-phosphate (oxidative stage): step 1/3.</text>
</comment>
<dbReference type="PIRSF" id="PIRSF000110">
    <property type="entry name" value="G6PD"/>
    <property type="match status" value="1"/>
</dbReference>
<dbReference type="GO" id="GO:0005829">
    <property type="term" value="C:cytosol"/>
    <property type="evidence" value="ECO:0007669"/>
    <property type="project" value="TreeGrafter"/>
</dbReference>
<dbReference type="GO" id="GO:0004345">
    <property type="term" value="F:glucose-6-phosphate dehydrogenase activity"/>
    <property type="evidence" value="ECO:0007669"/>
    <property type="project" value="UniProtKB-UniRule"/>
</dbReference>
<feature type="binding site" evidence="7">
    <location>
        <position position="364"/>
    </location>
    <ligand>
        <name>substrate</name>
    </ligand>
</feature>
<evidence type="ECO:0000256" key="4">
    <source>
        <dbReference type="ARBA" id="ARBA00022857"/>
    </source>
</evidence>
<dbReference type="EMBL" id="FTNC01000006">
    <property type="protein sequence ID" value="SIQ64938.1"/>
    <property type="molecule type" value="Genomic_DNA"/>
</dbReference>
<comment type="function">
    <text evidence="7">Catalyzes the oxidation of glucose 6-phosphate to 6-phosphogluconolactone.</text>
</comment>
<accession>A0A1N6UGX5</accession>
<feature type="binding site" evidence="7">
    <location>
        <position position="254"/>
    </location>
    <ligand>
        <name>substrate</name>
    </ligand>
</feature>
<dbReference type="PROSITE" id="PS00069">
    <property type="entry name" value="G6P_DEHYDROGENASE"/>
    <property type="match status" value="1"/>
</dbReference>
<dbReference type="PANTHER" id="PTHR23429">
    <property type="entry name" value="GLUCOSE-6-PHOSPHATE 1-DEHYDROGENASE G6PD"/>
    <property type="match status" value="1"/>
</dbReference>
<feature type="domain" description="Glucose-6-phosphate dehydrogenase C-terminal" evidence="9">
    <location>
        <begin position="208"/>
        <end position="503"/>
    </location>
</feature>
<dbReference type="UniPathway" id="UPA00115">
    <property type="reaction ID" value="UER00408"/>
</dbReference>
<dbReference type="InterPro" id="IPR022675">
    <property type="entry name" value="G6P_DH_C"/>
</dbReference>
<evidence type="ECO:0000313" key="11">
    <source>
        <dbReference type="Proteomes" id="UP000185669"/>
    </source>
</evidence>
<dbReference type="PRINTS" id="PR00079">
    <property type="entry name" value="G6PDHDRGNASE"/>
</dbReference>
<dbReference type="HAMAP" id="MF_00966">
    <property type="entry name" value="G6PD"/>
    <property type="match status" value="1"/>
</dbReference>